<evidence type="ECO:0000313" key="1">
    <source>
        <dbReference type="EMBL" id="CCA86615.1"/>
    </source>
</evidence>
<dbReference type="RefSeq" id="WP_197334766.1">
    <property type="nucleotide sequence ID" value="NZ_CP115944.1"/>
</dbReference>
<dbReference type="EMBL" id="FR854089">
    <property type="protein sequence ID" value="CCA86615.1"/>
    <property type="molecule type" value="Genomic_DNA"/>
</dbReference>
<dbReference type="AlphaFoldDB" id="G3A7X9"/>
<protein>
    <submittedName>
        <fullName evidence="1">Uncharacterized protein</fullName>
    </submittedName>
</protein>
<proteinExistence type="predicted"/>
<accession>G3A7X9</accession>
<reference evidence="1" key="2">
    <citation type="submission" date="2011-04" db="EMBL/GenBank/DDBJ databases">
        <authorList>
            <person name="Genoscope - CEA"/>
        </authorList>
    </citation>
    <scope>NUCLEOTIDE SEQUENCE</scope>
    <source>
        <strain evidence="1">R24</strain>
    </source>
</reference>
<name>G3A7X9_9RALS</name>
<sequence length="175" mass="20196">MEMTVQDAMSTAMWRFHDAALERAALIYTFARSTHEDVPPAYALYPRQLVMLIDIVHEFCFNARRAIERAEKYRSGVIAGAQALHVHHGRTELSLSEIDNPARLPLTQESFWWVMGRIIHSKETQVMHRTVDIVVTNQTTGRHHSIRQPKRPGGFLTDRSQQQLLRTRECHKGVL</sequence>
<reference evidence="1" key="1">
    <citation type="journal article" date="2011" name="PLoS ONE">
        <title>Ralstonia syzygii, the Blood Disease Bacterium and some Asian R. solanacearum strains form a single genomic species despite divergent lifestyles.</title>
        <authorList>
            <person name="Remenant B."/>
            <person name="de Cambiaire J.C."/>
            <person name="Cellier G."/>
            <person name="Jacobs J.M."/>
            <person name="Mangenot S."/>
            <person name="Barbe V."/>
            <person name="Lajus A."/>
            <person name="Vallenet D."/>
            <person name="Medigue C."/>
            <person name="Fegan M."/>
            <person name="Allen C."/>
            <person name="Prior P."/>
        </authorList>
    </citation>
    <scope>NUCLEOTIDE SEQUENCE</scope>
    <source>
        <strain evidence="1">R24</strain>
    </source>
</reference>
<organism evidence="1">
    <name type="scientific">Ralstonia syzygii R24</name>
    <dbReference type="NCBI Taxonomy" id="907261"/>
    <lineage>
        <taxon>Bacteria</taxon>
        <taxon>Pseudomonadati</taxon>
        <taxon>Pseudomonadota</taxon>
        <taxon>Betaproteobacteria</taxon>
        <taxon>Burkholderiales</taxon>
        <taxon>Burkholderiaceae</taxon>
        <taxon>Ralstonia</taxon>
        <taxon>Ralstonia solanacearum species complex</taxon>
    </lineage>
</organism>
<gene>
    <name evidence="1" type="ORF">RALSY_40845</name>
</gene>